<evidence type="ECO:0000259" key="1">
    <source>
        <dbReference type="PROSITE" id="PS50191"/>
    </source>
</evidence>
<protein>
    <submittedName>
        <fullName evidence="3">CRAL-TRIO domain-containing protein</fullName>
    </submittedName>
</protein>
<dbReference type="InterPro" id="IPR058960">
    <property type="entry name" value="Ctg-1-like_C"/>
</dbReference>
<dbReference type="Gene3D" id="3.40.525.10">
    <property type="entry name" value="CRAL-TRIO lipid binding domain"/>
    <property type="match status" value="1"/>
</dbReference>
<sequence>MAESAITPKERAMIEKLRDAVKDDLSAFYDTDYNLLRWLQGHNNDIDTVVHKLRCHLRFRKCWDLDNMHNRSRDDDIHSHWPDGLTGLSGKVDDAIVNVEQAGSVDYWGKMQTYSGIEVMKSRVYDLEMMLFNVMKHEKETGRQASIIYIMDLKDLQYSAQLVSLVTGPLRCLSQFMTDHYVELTKYFVFVNMPTFFYHIYRLAQPLIPERTRNKGRFLGPDWRREILDYSHPTALPDFWNIEGGESLFSANLKRPVKYDVEKYCKKAISAEHKLLSVAAGRTEFISVSVAAGAQLKWSVFTDGEFGFGVFYASDPAETDEMKLEMVYPQFHRVATPNVTPLEDSLLCEKAGVYKFWFDNKTAWWYPVKVHHKIRVD</sequence>
<reference evidence="3" key="1">
    <citation type="submission" date="2022-11" db="UniProtKB">
        <authorList>
            <consortium name="WormBaseParasite"/>
        </authorList>
    </citation>
    <scope>IDENTIFICATION</scope>
</reference>
<dbReference type="PROSITE" id="PS50191">
    <property type="entry name" value="CRAL_TRIO"/>
    <property type="match status" value="1"/>
</dbReference>
<evidence type="ECO:0000313" key="3">
    <source>
        <dbReference type="WBParaSite" id="PSAMB.scaffold69size87481.g1374.t1"/>
    </source>
</evidence>
<dbReference type="InterPro" id="IPR053302">
    <property type="entry name" value="CRAL-TRIO_domain"/>
</dbReference>
<keyword evidence="2" id="KW-1185">Reference proteome</keyword>
<dbReference type="InterPro" id="IPR036865">
    <property type="entry name" value="CRAL-TRIO_dom_sf"/>
</dbReference>
<dbReference type="Proteomes" id="UP000887566">
    <property type="component" value="Unplaced"/>
</dbReference>
<dbReference type="SUPFAM" id="SSF101576">
    <property type="entry name" value="Supernatant protein factor (SPF), C-terminal domain"/>
    <property type="match status" value="1"/>
</dbReference>
<proteinExistence type="predicted"/>
<dbReference type="WBParaSite" id="PSAMB.scaffold69size87481.g1374.t1">
    <property type="protein sequence ID" value="PSAMB.scaffold69size87481.g1374.t1"/>
    <property type="gene ID" value="PSAMB.scaffold69size87481.g1374"/>
</dbReference>
<dbReference type="SMART" id="SM00516">
    <property type="entry name" value="SEC14"/>
    <property type="match status" value="1"/>
</dbReference>
<dbReference type="PANTHER" id="PTHR47159">
    <property type="entry name" value="PROTEIN CBG07705-RELATED"/>
    <property type="match status" value="1"/>
</dbReference>
<dbReference type="Pfam" id="PF25883">
    <property type="entry name" value="F28H7_8_C"/>
    <property type="match status" value="1"/>
</dbReference>
<dbReference type="SUPFAM" id="SSF52087">
    <property type="entry name" value="CRAL/TRIO domain"/>
    <property type="match status" value="1"/>
</dbReference>
<dbReference type="Gene3D" id="2.60.120.680">
    <property type="entry name" value="GOLD domain"/>
    <property type="match status" value="1"/>
</dbReference>
<evidence type="ECO:0000313" key="2">
    <source>
        <dbReference type="Proteomes" id="UP000887566"/>
    </source>
</evidence>
<feature type="domain" description="CRAL-TRIO" evidence="1">
    <location>
        <begin position="73"/>
        <end position="248"/>
    </location>
</feature>
<dbReference type="CDD" id="cd00170">
    <property type="entry name" value="SEC14"/>
    <property type="match status" value="1"/>
</dbReference>
<dbReference type="Pfam" id="PF00650">
    <property type="entry name" value="CRAL_TRIO"/>
    <property type="match status" value="1"/>
</dbReference>
<dbReference type="AlphaFoldDB" id="A0A914X9M5"/>
<name>A0A914X9M5_9BILA</name>
<accession>A0A914X9M5</accession>
<organism evidence="2 3">
    <name type="scientific">Plectus sambesii</name>
    <dbReference type="NCBI Taxonomy" id="2011161"/>
    <lineage>
        <taxon>Eukaryota</taxon>
        <taxon>Metazoa</taxon>
        <taxon>Ecdysozoa</taxon>
        <taxon>Nematoda</taxon>
        <taxon>Chromadorea</taxon>
        <taxon>Plectida</taxon>
        <taxon>Plectina</taxon>
        <taxon>Plectoidea</taxon>
        <taxon>Plectidae</taxon>
        <taxon>Plectus</taxon>
    </lineage>
</organism>
<dbReference type="InterPro" id="IPR036598">
    <property type="entry name" value="GOLD_dom_sf"/>
</dbReference>
<dbReference type="InterPro" id="IPR036273">
    <property type="entry name" value="CRAL/TRIO_N_dom_sf"/>
</dbReference>
<dbReference type="SUPFAM" id="SSF46938">
    <property type="entry name" value="CRAL/TRIO N-terminal domain"/>
    <property type="match status" value="1"/>
</dbReference>
<dbReference type="InterPro" id="IPR001251">
    <property type="entry name" value="CRAL-TRIO_dom"/>
</dbReference>